<dbReference type="InterPro" id="IPR039458">
    <property type="entry name" value="FimA-like"/>
</dbReference>
<comment type="similarity">
    <text evidence="2">Belongs to the fimbrial protein family.</text>
</comment>
<dbReference type="Gene3D" id="2.60.40.1090">
    <property type="entry name" value="Fimbrial-type adhesion domain"/>
    <property type="match status" value="1"/>
</dbReference>
<dbReference type="InterPro" id="IPR036937">
    <property type="entry name" value="Adhesion_dom_fimbrial_sf"/>
</dbReference>
<comment type="subcellular location">
    <subcellularLocation>
        <location evidence="1">Fimbrium</location>
    </subcellularLocation>
</comment>
<dbReference type="Proteomes" id="UP001411173">
    <property type="component" value="Unassembled WGS sequence"/>
</dbReference>
<evidence type="ECO:0000313" key="7">
    <source>
        <dbReference type="Proteomes" id="UP001411173"/>
    </source>
</evidence>
<dbReference type="EMBL" id="JBCIVJ010000020">
    <property type="protein sequence ID" value="MEN0581394.1"/>
    <property type="molecule type" value="Genomic_DNA"/>
</dbReference>
<reference evidence="6 7" key="1">
    <citation type="submission" date="2024-02" db="EMBL/GenBank/DDBJ databases">
        <title>Whole genome of MDR Enterobacteriaceae from southern Thailand.</title>
        <authorList>
            <person name="Surachat K."/>
        </authorList>
    </citation>
    <scope>NUCLEOTIDE SEQUENCE [LARGE SCALE GENOMIC DNA]</scope>
    <source>
        <strain evidence="6 7">PSU_29</strain>
    </source>
</reference>
<proteinExistence type="inferred from homology"/>
<dbReference type="PANTHER" id="PTHR33420:SF3">
    <property type="entry name" value="FIMBRIAL SUBUNIT ELFA"/>
    <property type="match status" value="1"/>
</dbReference>
<sequence>MKKLIIAASATAVLSVSNMAHAGNTIEFLGEISDSTCDVVLEGASTTTVTLPTVSKNLLPAANATAGRTSFALNASNCVLGNGKTKVAAFFNGNNSGGADANNVDSVTGYLNNLAVDPGTTEYPTAAQNVKLRLIDGTNGNVIKAGDTTQVTGAGYVTVDGTGNARMPYSVEYVAIGGAASAGPVRGVVVYDLQYQ</sequence>
<feature type="chain" id="PRO_5047378395" evidence="5">
    <location>
        <begin position="23"/>
        <end position="196"/>
    </location>
</feature>
<dbReference type="RefSeq" id="WP_343194621.1">
    <property type="nucleotide sequence ID" value="NZ_JBCIVJ010000020.1"/>
</dbReference>
<keyword evidence="4" id="KW-0281">Fimbrium</keyword>
<evidence type="ECO:0000256" key="5">
    <source>
        <dbReference type="SAM" id="SignalP"/>
    </source>
</evidence>
<dbReference type="PANTHER" id="PTHR33420">
    <property type="entry name" value="FIMBRIAL SUBUNIT ELFA-RELATED"/>
    <property type="match status" value="1"/>
</dbReference>
<dbReference type="InterPro" id="IPR050263">
    <property type="entry name" value="Bact_Fimbrial_Adh_Pro"/>
</dbReference>
<dbReference type="SUPFAM" id="SSF49401">
    <property type="entry name" value="Bacterial adhesins"/>
    <property type="match status" value="1"/>
</dbReference>
<dbReference type="Pfam" id="PF16970">
    <property type="entry name" value="FimA"/>
    <property type="match status" value="1"/>
</dbReference>
<protein>
    <submittedName>
        <fullName evidence="6">Fimbrial protein</fullName>
    </submittedName>
</protein>
<keyword evidence="3 5" id="KW-0732">Signal</keyword>
<keyword evidence="7" id="KW-1185">Reference proteome</keyword>
<name>A0ABU9V9S1_9ENTR</name>
<dbReference type="InterPro" id="IPR008966">
    <property type="entry name" value="Adhesion_dom_sf"/>
</dbReference>
<evidence type="ECO:0000256" key="1">
    <source>
        <dbReference type="ARBA" id="ARBA00004561"/>
    </source>
</evidence>
<evidence type="ECO:0000313" key="6">
    <source>
        <dbReference type="EMBL" id="MEN0581394.1"/>
    </source>
</evidence>
<evidence type="ECO:0000256" key="4">
    <source>
        <dbReference type="ARBA" id="ARBA00023263"/>
    </source>
</evidence>
<accession>A0ABU9V9S1</accession>
<feature type="signal peptide" evidence="5">
    <location>
        <begin position="1"/>
        <end position="22"/>
    </location>
</feature>
<gene>
    <name evidence="6" type="ORF">AAIG39_20665</name>
</gene>
<comment type="caution">
    <text evidence="6">The sequence shown here is derived from an EMBL/GenBank/DDBJ whole genome shotgun (WGS) entry which is preliminary data.</text>
</comment>
<evidence type="ECO:0000256" key="3">
    <source>
        <dbReference type="ARBA" id="ARBA00022729"/>
    </source>
</evidence>
<evidence type="ECO:0000256" key="2">
    <source>
        <dbReference type="ARBA" id="ARBA00006671"/>
    </source>
</evidence>
<organism evidence="6 7">
    <name type="scientific">Phytobacter palmae</name>
    <dbReference type="NCBI Taxonomy" id="1855371"/>
    <lineage>
        <taxon>Bacteria</taxon>
        <taxon>Pseudomonadati</taxon>
        <taxon>Pseudomonadota</taxon>
        <taxon>Gammaproteobacteria</taxon>
        <taxon>Enterobacterales</taxon>
        <taxon>Enterobacteriaceae</taxon>
        <taxon>Phytobacter</taxon>
    </lineage>
</organism>